<dbReference type="InterPro" id="IPR036317">
    <property type="entry name" value="Cullin_homology_sf"/>
</dbReference>
<dbReference type="FunFam" id="1.20.1310.10:FF:000001">
    <property type="entry name" value="Cullin 3"/>
    <property type="match status" value="1"/>
</dbReference>
<comment type="similarity">
    <text evidence="1 4 5">Belongs to the cullin family.</text>
</comment>
<dbReference type="GO" id="GO:0031625">
    <property type="term" value="F:ubiquitin protein ligase binding"/>
    <property type="evidence" value="ECO:0007669"/>
    <property type="project" value="InterPro"/>
</dbReference>
<evidence type="ECO:0000256" key="5">
    <source>
        <dbReference type="RuleBase" id="RU003829"/>
    </source>
</evidence>
<accession>A0A8J2QX29</accession>
<reference evidence="7" key="1">
    <citation type="submission" date="2021-09" db="EMBL/GenBank/DDBJ databases">
        <authorList>
            <person name="Martin H S."/>
        </authorList>
    </citation>
    <scope>NUCLEOTIDE SEQUENCE</scope>
</reference>
<dbReference type="EMBL" id="CAKASE010000057">
    <property type="protein sequence ID" value="CAG9566911.1"/>
    <property type="molecule type" value="Genomic_DNA"/>
</dbReference>
<dbReference type="SUPFAM" id="SSF74788">
    <property type="entry name" value="Cullin repeat-like"/>
    <property type="match status" value="1"/>
</dbReference>
<keyword evidence="3" id="KW-0832">Ubl conjugation</keyword>
<organism evidence="7 8">
    <name type="scientific">Danaus chrysippus</name>
    <name type="common">African queen</name>
    <dbReference type="NCBI Taxonomy" id="151541"/>
    <lineage>
        <taxon>Eukaryota</taxon>
        <taxon>Metazoa</taxon>
        <taxon>Ecdysozoa</taxon>
        <taxon>Arthropoda</taxon>
        <taxon>Hexapoda</taxon>
        <taxon>Insecta</taxon>
        <taxon>Pterygota</taxon>
        <taxon>Neoptera</taxon>
        <taxon>Endopterygota</taxon>
        <taxon>Lepidoptera</taxon>
        <taxon>Glossata</taxon>
        <taxon>Ditrysia</taxon>
        <taxon>Papilionoidea</taxon>
        <taxon>Nymphalidae</taxon>
        <taxon>Danainae</taxon>
        <taxon>Danaini</taxon>
        <taxon>Danaina</taxon>
        <taxon>Danaus</taxon>
        <taxon>Anosia</taxon>
    </lineage>
</organism>
<dbReference type="FunFam" id="1.20.1310.10:FF:000005">
    <property type="entry name" value="Cullin 3"/>
    <property type="match status" value="1"/>
</dbReference>
<evidence type="ECO:0000313" key="8">
    <source>
        <dbReference type="Proteomes" id="UP000789524"/>
    </source>
</evidence>
<proteinExistence type="inferred from homology"/>
<keyword evidence="8" id="KW-1185">Reference proteome</keyword>
<name>A0A8J2QX29_9NEOP</name>
<evidence type="ECO:0000256" key="2">
    <source>
        <dbReference type="ARBA" id="ARBA00022499"/>
    </source>
</evidence>
<dbReference type="PANTHER" id="PTHR11932">
    <property type="entry name" value="CULLIN"/>
    <property type="match status" value="1"/>
</dbReference>
<dbReference type="FunFam" id="1.20.1310.10:FF:000006">
    <property type="entry name" value="Cullin 3"/>
    <property type="match status" value="1"/>
</dbReference>
<dbReference type="InterPro" id="IPR016158">
    <property type="entry name" value="Cullin_homology"/>
</dbReference>
<dbReference type="AlphaFoldDB" id="A0A8J2QX29"/>
<evidence type="ECO:0000256" key="1">
    <source>
        <dbReference type="ARBA" id="ARBA00006019"/>
    </source>
</evidence>
<dbReference type="InterPro" id="IPR045093">
    <property type="entry name" value="Cullin"/>
</dbReference>
<feature type="domain" description="Cullin family profile" evidence="6">
    <location>
        <begin position="355"/>
        <end position="400"/>
    </location>
</feature>
<evidence type="ECO:0000256" key="3">
    <source>
        <dbReference type="ARBA" id="ARBA00022843"/>
    </source>
</evidence>
<gene>
    <name evidence="7" type="ORF">DCHRY22_LOCUS7479</name>
</gene>
<dbReference type="Gene3D" id="1.20.1310.10">
    <property type="entry name" value="Cullin Repeats"/>
    <property type="match status" value="4"/>
</dbReference>
<dbReference type="PROSITE" id="PS50069">
    <property type="entry name" value="CULLIN_2"/>
    <property type="match status" value="1"/>
</dbReference>
<dbReference type="Proteomes" id="UP000789524">
    <property type="component" value="Unassembled WGS sequence"/>
</dbReference>
<comment type="caution">
    <text evidence="7">The sequence shown here is derived from an EMBL/GenBank/DDBJ whole genome shotgun (WGS) entry which is preliminary data.</text>
</comment>
<evidence type="ECO:0000256" key="4">
    <source>
        <dbReference type="PROSITE-ProRule" id="PRU00330"/>
    </source>
</evidence>
<dbReference type="InterPro" id="IPR001373">
    <property type="entry name" value="Cullin_N"/>
</dbReference>
<protein>
    <submittedName>
        <fullName evidence="7">(African queen) hypothetical protein</fullName>
    </submittedName>
</protein>
<dbReference type="InterPro" id="IPR016159">
    <property type="entry name" value="Cullin_repeat-like_dom_sf"/>
</dbReference>
<dbReference type="Pfam" id="PF00888">
    <property type="entry name" value="Cullin"/>
    <property type="match status" value="1"/>
</dbReference>
<dbReference type="SUPFAM" id="SSF75632">
    <property type="entry name" value="Cullin homology domain"/>
    <property type="match status" value="1"/>
</dbReference>
<dbReference type="GO" id="GO:0006511">
    <property type="term" value="P:ubiquitin-dependent protein catabolic process"/>
    <property type="evidence" value="ECO:0007669"/>
    <property type="project" value="InterPro"/>
</dbReference>
<dbReference type="OrthoDB" id="27073at2759"/>
<keyword evidence="2" id="KW-1017">Isopeptide bond</keyword>
<evidence type="ECO:0000259" key="6">
    <source>
        <dbReference type="PROSITE" id="PS50069"/>
    </source>
</evidence>
<sequence length="400" mass="46965">MWSAYGVYLRMQYKKYKRKNNSGLSFEELYRNAYTMVLHKHGERLYTGLKEVVTHHLETKVREDVLQALHNGFLQTLNNAWTDHQTSMVMIRDILMYMDRVYVQQNDVDNVYNLGLIIFRDQVARYGCIRDHLRQTLLELVARERRGEVVDRLAIRNACQMLMVVGINSRTVYEEDFEKPFLHQSSEFYRMESQKFLAENSAAVYIARVEARISEEAERARHYLDESTEPRIVAVLEHELIERHIKTIVEMENSGVVHMLMHTRTVELACMYKLLSRVDEGLRTVADAVSAHLREQGRALVTDTHSNTNAIAYVQNLLDLKDRFDHFLHNSFNNDKIFKHMIASDFEYFLNLNNKSPEFLSLFIDGKLKKGEKGMSEQEIEAVLDKTMVLFPFPSRERRV</sequence>
<evidence type="ECO:0000313" key="7">
    <source>
        <dbReference type="EMBL" id="CAG9566911.1"/>
    </source>
</evidence>